<dbReference type="AlphaFoldDB" id="A0A9W8TQA8"/>
<dbReference type="InterPro" id="IPR001129">
    <property type="entry name" value="Membr-assoc_MAPEG"/>
</dbReference>
<keyword evidence="7" id="KW-1185">Reference proteome</keyword>
<dbReference type="PANTHER" id="PTHR35371:SF1">
    <property type="entry name" value="BLR7753 PROTEIN"/>
    <property type="match status" value="1"/>
</dbReference>
<dbReference type="PANTHER" id="PTHR35371">
    <property type="entry name" value="INNER MEMBRANE PROTEIN"/>
    <property type="match status" value="1"/>
</dbReference>
<dbReference type="Pfam" id="PF01124">
    <property type="entry name" value="MAPEG"/>
    <property type="match status" value="1"/>
</dbReference>
<evidence type="ECO:0000313" key="6">
    <source>
        <dbReference type="EMBL" id="KAJ3579263.1"/>
    </source>
</evidence>
<protein>
    <submittedName>
        <fullName evidence="6">Uncharacterized protein</fullName>
    </submittedName>
</protein>
<dbReference type="VEuPathDB" id="FungiDB:F4678DRAFT_416230"/>
<dbReference type="Proteomes" id="UP001148614">
    <property type="component" value="Unassembled WGS sequence"/>
</dbReference>
<keyword evidence="4 5" id="KW-0472">Membrane</keyword>
<evidence type="ECO:0000256" key="4">
    <source>
        <dbReference type="ARBA" id="ARBA00023136"/>
    </source>
</evidence>
<evidence type="ECO:0000256" key="2">
    <source>
        <dbReference type="ARBA" id="ARBA00022692"/>
    </source>
</evidence>
<evidence type="ECO:0000256" key="1">
    <source>
        <dbReference type="ARBA" id="ARBA00004370"/>
    </source>
</evidence>
<reference evidence="6" key="1">
    <citation type="submission" date="2022-07" db="EMBL/GenBank/DDBJ databases">
        <title>Genome Sequence of Xylaria arbuscula.</title>
        <authorList>
            <person name="Buettner E."/>
        </authorList>
    </citation>
    <scope>NUCLEOTIDE SEQUENCE</scope>
    <source>
        <strain evidence="6">VT107</strain>
    </source>
</reference>
<keyword evidence="3 5" id="KW-1133">Transmembrane helix</keyword>
<comment type="caution">
    <text evidence="6">The sequence shown here is derived from an EMBL/GenBank/DDBJ whole genome shotgun (WGS) entry which is preliminary data.</text>
</comment>
<dbReference type="SUPFAM" id="SSF161084">
    <property type="entry name" value="MAPEG domain-like"/>
    <property type="match status" value="1"/>
</dbReference>
<name>A0A9W8TQA8_9PEZI</name>
<dbReference type="GO" id="GO:0016020">
    <property type="term" value="C:membrane"/>
    <property type="evidence" value="ECO:0007669"/>
    <property type="project" value="UniProtKB-SubCell"/>
</dbReference>
<keyword evidence="2 5" id="KW-0812">Transmembrane</keyword>
<gene>
    <name evidence="6" type="ORF">NPX13_g1301</name>
</gene>
<proteinExistence type="predicted"/>
<evidence type="ECO:0000256" key="5">
    <source>
        <dbReference type="SAM" id="Phobius"/>
    </source>
</evidence>
<evidence type="ECO:0000313" key="7">
    <source>
        <dbReference type="Proteomes" id="UP001148614"/>
    </source>
</evidence>
<organism evidence="6 7">
    <name type="scientific">Xylaria arbuscula</name>
    <dbReference type="NCBI Taxonomy" id="114810"/>
    <lineage>
        <taxon>Eukaryota</taxon>
        <taxon>Fungi</taxon>
        <taxon>Dikarya</taxon>
        <taxon>Ascomycota</taxon>
        <taxon>Pezizomycotina</taxon>
        <taxon>Sordariomycetes</taxon>
        <taxon>Xylariomycetidae</taxon>
        <taxon>Xylariales</taxon>
        <taxon>Xylariaceae</taxon>
        <taxon>Xylaria</taxon>
    </lineage>
</organism>
<comment type="subcellular location">
    <subcellularLocation>
        <location evidence="1">Membrane</location>
    </subcellularLocation>
</comment>
<dbReference type="Gene3D" id="1.20.120.550">
    <property type="entry name" value="Membrane associated eicosanoid/glutathione metabolism-like domain"/>
    <property type="match status" value="1"/>
</dbReference>
<sequence length="150" mass="16477">MSFLDLPQNYSFYAIPAAWFMAFLPGIYSKSLSGKNYDIATPRKLAENVEKDQSLTKATKAKILRAEAAAANGAETLPMFVASIIAANYAGVPVETINKLAGVYLGTRALYNITYVFLQENPSFAPLRSLVWNASLVSWMTLFIKAGNRL</sequence>
<accession>A0A9W8TQA8</accession>
<dbReference type="InterPro" id="IPR023352">
    <property type="entry name" value="MAPEG-like_dom_sf"/>
</dbReference>
<dbReference type="EMBL" id="JANPWZ010000114">
    <property type="protein sequence ID" value="KAJ3579263.1"/>
    <property type="molecule type" value="Genomic_DNA"/>
</dbReference>
<feature type="transmembrane region" description="Helical" evidence="5">
    <location>
        <begin position="12"/>
        <end position="28"/>
    </location>
</feature>
<evidence type="ECO:0000256" key="3">
    <source>
        <dbReference type="ARBA" id="ARBA00022989"/>
    </source>
</evidence>